<reference evidence="1" key="2">
    <citation type="journal article" date="2005" name="Antimicrob. Agents Chemother.">
        <title>OXA-58, a novel class D {beta}-lactamase involved in resistance to carbapenems in Acinetobacter baumannii.</title>
        <authorList>
            <person name="Poirel L."/>
            <person name="Marque S."/>
            <person name="Heritier C."/>
            <person name="Segonds C."/>
            <person name="Chabanon G."/>
            <person name="Nordmann P."/>
        </authorList>
    </citation>
    <scope>NUCLEOTIDE SEQUENCE</scope>
    <source>
        <strain evidence="1">MAD</strain>
    </source>
</reference>
<dbReference type="PANTHER" id="PTHR41791:SF1">
    <property type="entry name" value="SSL7039 PROTEIN"/>
    <property type="match status" value="1"/>
</dbReference>
<reference evidence="1" key="1">
    <citation type="journal article" date="2004" name="Antimicrob. Agents Chemother.">
        <title>OXA-60, a chromosomal, inducible, and imipenem-hydrolyzing class D beta-lactamase from Ralstonia pickettii.</title>
        <authorList>
            <person name="Girlich D."/>
            <person name="Naas T."/>
            <person name="Nordmann P."/>
        </authorList>
    </citation>
    <scope>NUCLEOTIDE SEQUENCE</scope>
    <source>
        <strain evidence="1">MAD</strain>
    </source>
</reference>
<reference evidence="2" key="4">
    <citation type="journal article" date="2008" name="Antimicrob. Agents Chemother.">
        <title>Carbapenem-resistant Acinetobacter baumannii isolates from Tunisia producing the OXA-58-like carbapenem-hydrolyzing oxacillinase OXA-97.</title>
        <authorList>
            <person name="Poirel L."/>
            <person name="Mansour W."/>
            <person name="Bouallegue O."/>
            <person name="Nordmann P."/>
        </authorList>
    </citation>
    <scope>NUCLEOTIDE SEQUENCE</scope>
    <source>
        <strain evidence="2">10</strain>
    </source>
</reference>
<dbReference type="AlphaFoldDB" id="Q2TR61"/>
<evidence type="ECO:0000313" key="1">
    <source>
        <dbReference type="EMBL" id="AAW57526.1"/>
    </source>
</evidence>
<reference evidence="1" key="3">
    <citation type="journal article" date="2006" name="Antimicrob. Agents Chemother.">
        <title>Genetic structures at the origin of acquisition and expression of the carbapenem-hydrolyzing oxacillinase gene blaOXA-58 in Acinetobacter baumannii.</title>
        <authorList>
            <person name="Poirel L."/>
            <person name="Nordmann P."/>
        </authorList>
    </citation>
    <scope>NUCLEOTIDE SEQUENCE</scope>
    <source>
        <strain evidence="1">MAD</strain>
    </source>
</reference>
<evidence type="ECO:0000313" key="2">
    <source>
        <dbReference type="EMBL" id="ABO33298.1"/>
    </source>
</evidence>
<organism evidence="1">
    <name type="scientific">Acinetobacter baumannii</name>
    <dbReference type="NCBI Taxonomy" id="470"/>
    <lineage>
        <taxon>Bacteria</taxon>
        <taxon>Pseudomonadati</taxon>
        <taxon>Pseudomonadota</taxon>
        <taxon>Gammaproteobacteria</taxon>
        <taxon>Moraxellales</taxon>
        <taxon>Moraxellaceae</taxon>
        <taxon>Acinetobacter</taxon>
        <taxon>Acinetobacter calcoaceticus/baumannii complex</taxon>
    </lineage>
</organism>
<dbReference type="InterPro" id="IPR014056">
    <property type="entry name" value="TypeIITA-like_toxin_pred"/>
</dbReference>
<dbReference type="EMBL" id="AY665723">
    <property type="protein sequence ID" value="AAW57526.1"/>
    <property type="molecule type" value="Genomic_DNA"/>
</dbReference>
<protein>
    <submittedName>
        <fullName evidence="2">AraC2</fullName>
    </submittedName>
    <submittedName>
        <fullName evidence="1">Putative transcriptional regulator</fullName>
    </submittedName>
</protein>
<accession>Q2TR61</accession>
<dbReference type="PIRSF" id="PIRSF028744">
    <property type="entry name" value="Addict_mod_HI1419"/>
    <property type="match status" value="1"/>
</dbReference>
<dbReference type="NCBIfam" id="TIGR02683">
    <property type="entry name" value="upstrm_HI1419"/>
    <property type="match status" value="1"/>
</dbReference>
<dbReference type="PANTHER" id="PTHR41791">
    <property type="entry name" value="SSL7039 PROTEIN"/>
    <property type="match status" value="1"/>
</dbReference>
<name>Q2TR61_ACIBA</name>
<proteinExistence type="predicted"/>
<gene>
    <name evidence="1" type="primary">rt2</name>
    <name evidence="2" type="synonym">araC2</name>
</gene>
<sequence>MVRKQGILMIEIKRLPEFDEWLDGIKDNMTRIRLNRRLDKVQRGNWGDIKPLQDGVWEMREFFGAGWRMYYIQHGDVVIVMLGGGDKSTQQQDIDRAVKLSKTLED</sequence>
<dbReference type="EMBL" id="EF102240">
    <property type="protein sequence ID" value="ABO33298.1"/>
    <property type="molecule type" value="Genomic_DNA"/>
</dbReference>